<accession>A0A1C3RID7</accession>
<dbReference type="STRING" id="1867952.MTBPR1_40053"/>
<keyword evidence="6" id="KW-0472">Membrane</keyword>
<dbReference type="SUPFAM" id="SSF48452">
    <property type="entry name" value="TPR-like"/>
    <property type="match status" value="1"/>
</dbReference>
<evidence type="ECO:0000256" key="3">
    <source>
        <dbReference type="ARBA" id="ARBA00022748"/>
    </source>
</evidence>
<evidence type="ECO:0000256" key="5">
    <source>
        <dbReference type="PROSITE-ProRule" id="PRU00339"/>
    </source>
</evidence>
<evidence type="ECO:0000313" key="9">
    <source>
        <dbReference type="Proteomes" id="UP000231658"/>
    </source>
</evidence>
<keyword evidence="6" id="KW-1133">Transmembrane helix</keyword>
<dbReference type="PANTHER" id="PTHR47870">
    <property type="entry name" value="CYTOCHROME C-TYPE BIOGENESIS PROTEIN CCMH"/>
    <property type="match status" value="1"/>
</dbReference>
<feature type="repeat" description="TPR" evidence="5">
    <location>
        <begin position="161"/>
        <end position="194"/>
    </location>
</feature>
<sequence length="395" mass="44216">MSFWIAVVLLSAITLFLLAAPLWRKSKDDAERAEYDLSVFKDQLKELDKDLERGLISADEAETARIEIQRRLLSADEKRSKTKNRAGGVSKTSLVGGILGGVVVIVGSFALYYKIGMPGYEDVPYASRDIQREHEVANGGSNMVQEIDRMKKRLEQDPKDIDTWVLLARTLRTVGRYEESMDAYRNAVKESDRHPAVLADFAEAKIYAGQGQVDEETINVLMESLKADPMQMKARFYLGYAKARVEDFAGAIQTWTDLKAIAPPQAAWMTQVDEQIQMAAQAGELDLADFKPSAKARVLAKQFALEWEQEAAPAVQEAEAQPKGPTRADMAAAQEMSAEERNDMIRSMVQRLADRLKENPDDLAGWKRLAQVYGVLGEKEKAIEARNKIKELESK</sequence>
<feature type="transmembrane region" description="Helical" evidence="6">
    <location>
        <begin position="94"/>
        <end position="113"/>
    </location>
</feature>
<dbReference type="Gene3D" id="1.25.40.10">
    <property type="entry name" value="Tetratricopeptide repeat domain"/>
    <property type="match status" value="2"/>
</dbReference>
<keyword evidence="6" id="KW-0812">Transmembrane</keyword>
<dbReference type="EMBL" id="FLYE01000034">
    <property type="protein sequence ID" value="SCA57030.1"/>
    <property type="molecule type" value="Genomic_DNA"/>
</dbReference>
<proteinExistence type="predicted"/>
<evidence type="ECO:0000256" key="2">
    <source>
        <dbReference type="ARBA" id="ARBA00022737"/>
    </source>
</evidence>
<dbReference type="Proteomes" id="UP000231658">
    <property type="component" value="Unassembled WGS sequence"/>
</dbReference>
<dbReference type="OrthoDB" id="9815847at2"/>
<comment type="subcellular location">
    <subcellularLocation>
        <location evidence="1">Cell envelope</location>
    </subcellularLocation>
</comment>
<dbReference type="GO" id="GO:0030313">
    <property type="term" value="C:cell envelope"/>
    <property type="evidence" value="ECO:0007669"/>
    <property type="project" value="UniProtKB-SubCell"/>
</dbReference>
<reference evidence="8 9" key="1">
    <citation type="submission" date="2016-07" db="EMBL/GenBank/DDBJ databases">
        <authorList>
            <person name="Lefevre C.T."/>
        </authorList>
    </citation>
    <scope>NUCLEOTIDE SEQUENCE [LARGE SCALE GENOMIC DNA]</scope>
    <source>
        <strain evidence="8">PR1</strain>
    </source>
</reference>
<gene>
    <name evidence="8" type="ORF">MTBPR1_40053</name>
</gene>
<dbReference type="InterPro" id="IPR056413">
    <property type="entry name" value="TPR_CcmH_CycH"/>
</dbReference>
<keyword evidence="9" id="KW-1185">Reference proteome</keyword>
<keyword evidence="4 5" id="KW-0802">TPR repeat</keyword>
<evidence type="ECO:0000259" key="7">
    <source>
        <dbReference type="Pfam" id="PF23914"/>
    </source>
</evidence>
<name>A0A1C3RID7_9PROT</name>
<evidence type="ECO:0000256" key="1">
    <source>
        <dbReference type="ARBA" id="ARBA00004196"/>
    </source>
</evidence>
<dbReference type="Pfam" id="PF23914">
    <property type="entry name" value="TPR_CcmH_CycH"/>
    <property type="match status" value="1"/>
</dbReference>
<dbReference type="InterPro" id="IPR011990">
    <property type="entry name" value="TPR-like_helical_dom_sf"/>
</dbReference>
<dbReference type="RefSeq" id="WP_069189095.1">
    <property type="nucleotide sequence ID" value="NZ_FLYE01000034.1"/>
</dbReference>
<dbReference type="AlphaFoldDB" id="A0A1C3RID7"/>
<dbReference type="PROSITE" id="PS50005">
    <property type="entry name" value="TPR"/>
    <property type="match status" value="1"/>
</dbReference>
<dbReference type="GO" id="GO:0017004">
    <property type="term" value="P:cytochrome complex assembly"/>
    <property type="evidence" value="ECO:0007669"/>
    <property type="project" value="UniProtKB-KW"/>
</dbReference>
<organism evidence="8 9">
    <name type="scientific">Candidatus Terasakiella magnetica</name>
    <dbReference type="NCBI Taxonomy" id="1867952"/>
    <lineage>
        <taxon>Bacteria</taxon>
        <taxon>Pseudomonadati</taxon>
        <taxon>Pseudomonadota</taxon>
        <taxon>Alphaproteobacteria</taxon>
        <taxon>Rhodospirillales</taxon>
        <taxon>Terasakiellaceae</taxon>
        <taxon>Terasakiella</taxon>
    </lineage>
</organism>
<evidence type="ECO:0000256" key="4">
    <source>
        <dbReference type="ARBA" id="ARBA00022803"/>
    </source>
</evidence>
<dbReference type="InterPro" id="IPR017560">
    <property type="entry name" value="Cyt_c_biogenesis_CcmI"/>
</dbReference>
<dbReference type="NCBIfam" id="TIGR03142">
    <property type="entry name" value="cytochro_ccmI"/>
    <property type="match status" value="1"/>
</dbReference>
<keyword evidence="3" id="KW-0201">Cytochrome c-type biogenesis</keyword>
<keyword evidence="2" id="KW-0677">Repeat</keyword>
<evidence type="ECO:0000256" key="6">
    <source>
        <dbReference type="SAM" id="Phobius"/>
    </source>
</evidence>
<dbReference type="InterPro" id="IPR051263">
    <property type="entry name" value="C-type_cytochrome_biogenesis"/>
</dbReference>
<dbReference type="PANTHER" id="PTHR47870:SF1">
    <property type="entry name" value="CYTOCHROME C-TYPE BIOGENESIS PROTEIN CCMH"/>
    <property type="match status" value="1"/>
</dbReference>
<dbReference type="InterPro" id="IPR019734">
    <property type="entry name" value="TPR_rpt"/>
</dbReference>
<protein>
    <submittedName>
        <fullName evidence="8">Putative Cytochrome c-type biogenesis protein CycH</fullName>
    </submittedName>
</protein>
<evidence type="ECO:0000313" key="8">
    <source>
        <dbReference type="EMBL" id="SCA57030.1"/>
    </source>
</evidence>
<feature type="domain" description="Cytochrome c-type biogenesis protein H TPR" evidence="7">
    <location>
        <begin position="150"/>
        <end position="265"/>
    </location>
</feature>